<feature type="region of interest" description="Disordered" evidence="1">
    <location>
        <begin position="1"/>
        <end position="20"/>
    </location>
</feature>
<proteinExistence type="predicted"/>
<name>A0A1G2LD18_9BACT</name>
<evidence type="ECO:0000256" key="2">
    <source>
        <dbReference type="SAM" id="Phobius"/>
    </source>
</evidence>
<evidence type="ECO:0000313" key="4">
    <source>
        <dbReference type="Proteomes" id="UP000178977"/>
    </source>
</evidence>
<comment type="caution">
    <text evidence="3">The sequence shown here is derived from an EMBL/GenBank/DDBJ whole genome shotgun (WGS) entry which is preliminary data.</text>
</comment>
<gene>
    <name evidence="3" type="ORF">A3A44_01990</name>
</gene>
<keyword evidence="2" id="KW-1133">Transmembrane helix</keyword>
<accession>A0A1G2LD18</accession>
<reference evidence="3 4" key="1">
    <citation type="journal article" date="2016" name="Nat. Commun.">
        <title>Thousands of microbial genomes shed light on interconnected biogeochemical processes in an aquifer system.</title>
        <authorList>
            <person name="Anantharaman K."/>
            <person name="Brown C.T."/>
            <person name="Hug L.A."/>
            <person name="Sharon I."/>
            <person name="Castelle C.J."/>
            <person name="Probst A.J."/>
            <person name="Thomas B.C."/>
            <person name="Singh A."/>
            <person name="Wilkins M.J."/>
            <person name="Karaoz U."/>
            <person name="Brodie E.L."/>
            <person name="Williams K.H."/>
            <person name="Hubbard S.S."/>
            <person name="Banfield J.F."/>
        </authorList>
    </citation>
    <scope>NUCLEOTIDE SEQUENCE [LARGE SCALE GENOMIC DNA]</scope>
</reference>
<dbReference type="AlphaFoldDB" id="A0A1G2LD18"/>
<keyword evidence="2" id="KW-0812">Transmembrane</keyword>
<dbReference type="STRING" id="1802281.A3A44_01990"/>
<keyword evidence="2" id="KW-0472">Membrane</keyword>
<dbReference type="Proteomes" id="UP000178977">
    <property type="component" value="Unassembled WGS sequence"/>
</dbReference>
<evidence type="ECO:0000256" key="1">
    <source>
        <dbReference type="SAM" id="MobiDB-lite"/>
    </source>
</evidence>
<evidence type="ECO:0000313" key="3">
    <source>
        <dbReference type="EMBL" id="OHA09535.1"/>
    </source>
</evidence>
<feature type="transmembrane region" description="Helical" evidence="2">
    <location>
        <begin position="234"/>
        <end position="256"/>
    </location>
</feature>
<dbReference type="EMBL" id="MHQT01000023">
    <property type="protein sequence ID" value="OHA09535.1"/>
    <property type="molecule type" value="Genomic_DNA"/>
</dbReference>
<organism evidence="3 4">
    <name type="scientific">Candidatus Sungbacteria bacterium RIFCSPLOWO2_01_FULL_60_25</name>
    <dbReference type="NCBI Taxonomy" id="1802281"/>
    <lineage>
        <taxon>Bacteria</taxon>
        <taxon>Candidatus Sungiibacteriota</taxon>
    </lineage>
</organism>
<protein>
    <submittedName>
        <fullName evidence="3">Uncharacterized protein</fullName>
    </submittedName>
</protein>
<feature type="transmembrane region" description="Helical" evidence="2">
    <location>
        <begin position="208"/>
        <end position="228"/>
    </location>
</feature>
<sequence length="270" mass="29744">MNTAAAPNLRQPAKKEAAPMATCEVYATDATNRKEPSSSPEHEIAILGLEAQIPAAKQAGLTVQAERLESELAMRRLGLAPLSAEEIQLWRAWLPTAYRVEYLRCECGRTRQKAPFGWGPRPFADYNFDRVPKRVLDLIARMCNECKLDWAEIRTSERAAQDPGLFGGKGNAVALFARWGGSDERLISFEEIRRGLAARGRALTWSRVASGGVLVAAFFAAIGLAMWAPPESNLRAAIWLWAVSAVGLATAAAGIWKRSRVRRAFAYAFR</sequence>